<dbReference type="EMBL" id="OM869602">
    <property type="protein sequence ID" value="UPW36488.1"/>
    <property type="molecule type" value="Genomic_DNA"/>
</dbReference>
<name>A0A976R545_9VIRU</name>
<feature type="compositionally biased region" description="Basic residues" evidence="1">
    <location>
        <begin position="1"/>
        <end position="20"/>
    </location>
</feature>
<feature type="region of interest" description="Disordered" evidence="1">
    <location>
        <begin position="1"/>
        <end position="29"/>
    </location>
</feature>
<protein>
    <submittedName>
        <fullName evidence="2">Uncharacterized protein</fullName>
    </submittedName>
</protein>
<evidence type="ECO:0000256" key="1">
    <source>
        <dbReference type="SAM" id="MobiDB-lite"/>
    </source>
</evidence>
<reference evidence="2" key="1">
    <citation type="submission" date="2022-02" db="EMBL/GenBank/DDBJ databases">
        <title>Towards deciphering the DNA virus diversity associated with rodent species in the families Cricetidae and Heteromyidae.</title>
        <authorList>
            <person name="Lund M."/>
            <person name="Larsen B.B."/>
            <person name="Gryseels S."/>
            <person name="Kraberger S."/>
            <person name="Rowsey D.M."/>
            <person name="Steger L."/>
            <person name="Yule K.M."/>
            <person name="Upham N.S."/>
            <person name="Worobey M."/>
            <person name="Van Doorslaer K."/>
            <person name="Varsani A."/>
        </authorList>
    </citation>
    <scope>NUCLEOTIDE SEQUENCE</scope>
    <source>
        <strain evidence="2">UA23Rod_1661</strain>
    </source>
</reference>
<sequence>MNARRVNRSVKSINRKKRSRTTPAATIGNNCNPTTGFTLDERLFRNSILPLALANRWIETNTQIGLFEYNIPITENTDTIVFSEPNIFAVRILINANNNGVKKDLELNIKYNDNTIKNFIQTDIDTTVDIYYITITPINITVYEETPTNIVNTKDFNLKTASIIGINVTNGMIQDSEENKVFTIQSQTSVNTFQRKLYNFKH</sequence>
<accession>A0A976R545</accession>
<evidence type="ECO:0000313" key="2">
    <source>
        <dbReference type="EMBL" id="UPW36488.1"/>
    </source>
</evidence>
<proteinExistence type="predicted"/>
<organism evidence="2">
    <name type="scientific">Dipodfec virus UA23Rod_1661</name>
    <dbReference type="NCBI Taxonomy" id="2929254"/>
    <lineage>
        <taxon>Viruses</taxon>
        <taxon>Monodnaviria</taxon>
        <taxon>Shotokuvirae</taxon>
        <taxon>Cressdnaviricota</taxon>
    </lineage>
</organism>